<keyword evidence="16" id="KW-0472">Membrane</keyword>
<dbReference type="InterPro" id="IPR003609">
    <property type="entry name" value="Pan_app"/>
</dbReference>
<dbReference type="PIRSF" id="PIRSF000641">
    <property type="entry name" value="SRK"/>
    <property type="match status" value="1"/>
</dbReference>
<name>A0A0K9NV14_ZOSMR</name>
<dbReference type="Pfam" id="PF00954">
    <property type="entry name" value="S_locus_glycop"/>
    <property type="match status" value="1"/>
</dbReference>
<keyword evidence="5 14" id="KW-0808">Transferase</keyword>
<keyword evidence="21" id="KW-0675">Receptor</keyword>
<keyword evidence="11" id="KW-0325">Glycoprotein</keyword>
<keyword evidence="6 17" id="KW-0732">Signal</keyword>
<dbReference type="PROSITE" id="PS50948">
    <property type="entry name" value="PAN"/>
    <property type="match status" value="1"/>
</dbReference>
<reference evidence="22" key="1">
    <citation type="journal article" date="2016" name="Nature">
        <title>The genome of the seagrass Zostera marina reveals angiosperm adaptation to the sea.</title>
        <authorList>
            <person name="Olsen J.L."/>
            <person name="Rouze P."/>
            <person name="Verhelst B."/>
            <person name="Lin Y.-C."/>
            <person name="Bayer T."/>
            <person name="Collen J."/>
            <person name="Dattolo E."/>
            <person name="De Paoli E."/>
            <person name="Dittami S."/>
            <person name="Maumus F."/>
            <person name="Michel G."/>
            <person name="Kersting A."/>
            <person name="Lauritano C."/>
            <person name="Lohaus R."/>
            <person name="Toepel M."/>
            <person name="Tonon T."/>
            <person name="Vanneste K."/>
            <person name="Amirebrahimi M."/>
            <person name="Brakel J."/>
            <person name="Bostroem C."/>
            <person name="Chovatia M."/>
            <person name="Grimwood J."/>
            <person name="Jenkins J.W."/>
            <person name="Jueterbock A."/>
            <person name="Mraz A."/>
            <person name="Stam W.T."/>
            <person name="Tice H."/>
            <person name="Bornberg-Bauer E."/>
            <person name="Green P.J."/>
            <person name="Pearson G.A."/>
            <person name="Procaccini G."/>
            <person name="Duarte C.M."/>
            <person name="Schmutz J."/>
            <person name="Reusch T.B.H."/>
            <person name="Van de Peer Y."/>
        </authorList>
    </citation>
    <scope>NUCLEOTIDE SEQUENCE [LARGE SCALE GENOMIC DNA]</scope>
    <source>
        <strain evidence="22">cv. Finnish</strain>
    </source>
</reference>
<dbReference type="CDD" id="cd14066">
    <property type="entry name" value="STKc_IRAK"/>
    <property type="match status" value="1"/>
</dbReference>
<dbReference type="GO" id="GO:0005886">
    <property type="term" value="C:plasma membrane"/>
    <property type="evidence" value="ECO:0000318"/>
    <property type="project" value="GO_Central"/>
</dbReference>
<proteinExistence type="inferred from homology"/>
<dbReference type="Pfam" id="PF08276">
    <property type="entry name" value="PAN_2"/>
    <property type="match status" value="1"/>
</dbReference>
<evidence type="ECO:0000256" key="16">
    <source>
        <dbReference type="SAM" id="Phobius"/>
    </source>
</evidence>
<keyword evidence="16" id="KW-0812">Transmembrane</keyword>
<accession>A0A0K9NV14</accession>
<dbReference type="OrthoDB" id="4062651at2759"/>
<evidence type="ECO:0000256" key="8">
    <source>
        <dbReference type="ARBA" id="ARBA00022777"/>
    </source>
</evidence>
<keyword evidence="22" id="KW-1185">Reference proteome</keyword>
<evidence type="ECO:0000256" key="10">
    <source>
        <dbReference type="ARBA" id="ARBA00023157"/>
    </source>
</evidence>
<dbReference type="SUPFAM" id="SSF51110">
    <property type="entry name" value="alpha-D-mannose-specific plant lectins"/>
    <property type="match status" value="1"/>
</dbReference>
<dbReference type="InterPro" id="IPR000858">
    <property type="entry name" value="S_locus_glycoprot_dom"/>
</dbReference>
<evidence type="ECO:0000313" key="22">
    <source>
        <dbReference type="Proteomes" id="UP000036987"/>
    </source>
</evidence>
<keyword evidence="4" id="KW-0245">EGF-like domain</keyword>
<dbReference type="CDD" id="cd00028">
    <property type="entry name" value="B_lectin"/>
    <property type="match status" value="1"/>
</dbReference>
<evidence type="ECO:0000256" key="15">
    <source>
        <dbReference type="PROSITE-ProRule" id="PRU10141"/>
    </source>
</evidence>
<dbReference type="PANTHER" id="PTHR27002">
    <property type="entry name" value="RECEPTOR-LIKE SERINE/THREONINE-PROTEIN KINASE SD1-8"/>
    <property type="match status" value="1"/>
</dbReference>
<dbReference type="STRING" id="29655.A0A0K9NV14"/>
<dbReference type="EC" id="2.7.11.1" evidence="14"/>
<dbReference type="Proteomes" id="UP000036987">
    <property type="component" value="Unassembled WGS sequence"/>
</dbReference>
<comment type="caution">
    <text evidence="21">The sequence shown here is derived from an EMBL/GenBank/DDBJ whole genome shotgun (WGS) entry which is preliminary data.</text>
</comment>
<dbReference type="Pfam" id="PF01453">
    <property type="entry name" value="B_lectin"/>
    <property type="match status" value="1"/>
</dbReference>
<dbReference type="InterPro" id="IPR008271">
    <property type="entry name" value="Ser/Thr_kinase_AS"/>
</dbReference>
<feature type="domain" description="Protein kinase" evidence="18">
    <location>
        <begin position="512"/>
        <end position="790"/>
    </location>
</feature>
<dbReference type="GO" id="GO:0106310">
    <property type="term" value="F:protein serine kinase activity"/>
    <property type="evidence" value="ECO:0007669"/>
    <property type="project" value="RHEA"/>
</dbReference>
<dbReference type="InterPro" id="IPR017441">
    <property type="entry name" value="Protein_kinase_ATP_BS"/>
</dbReference>
<comment type="catalytic activity">
    <reaction evidence="12 14">
        <text>L-threonyl-[protein] + ATP = O-phospho-L-threonyl-[protein] + ADP + H(+)</text>
        <dbReference type="Rhea" id="RHEA:46608"/>
        <dbReference type="Rhea" id="RHEA-COMP:11060"/>
        <dbReference type="Rhea" id="RHEA-COMP:11605"/>
        <dbReference type="ChEBI" id="CHEBI:15378"/>
        <dbReference type="ChEBI" id="CHEBI:30013"/>
        <dbReference type="ChEBI" id="CHEBI:30616"/>
        <dbReference type="ChEBI" id="CHEBI:61977"/>
        <dbReference type="ChEBI" id="CHEBI:456216"/>
        <dbReference type="EC" id="2.7.11.1"/>
    </reaction>
</comment>
<dbReference type="PROSITE" id="PS50011">
    <property type="entry name" value="PROTEIN_KINASE_DOM"/>
    <property type="match status" value="1"/>
</dbReference>
<dbReference type="SMART" id="SM00473">
    <property type="entry name" value="PAN_AP"/>
    <property type="match status" value="1"/>
</dbReference>
<dbReference type="SMART" id="SM00108">
    <property type="entry name" value="B_lectin"/>
    <property type="match status" value="1"/>
</dbReference>
<dbReference type="GO" id="GO:0051707">
    <property type="term" value="P:response to other organism"/>
    <property type="evidence" value="ECO:0007669"/>
    <property type="project" value="UniProtKB-ARBA"/>
</dbReference>
<protein>
    <recommendedName>
        <fullName evidence="14">Receptor-like serine/threonine-protein kinase</fullName>
        <ecNumber evidence="14">2.7.11.1</ecNumber>
    </recommendedName>
</protein>
<dbReference type="InterPro" id="IPR001480">
    <property type="entry name" value="Bulb-type_lectin_dom"/>
</dbReference>
<evidence type="ECO:0000256" key="7">
    <source>
        <dbReference type="ARBA" id="ARBA00022741"/>
    </source>
</evidence>
<dbReference type="FunFam" id="3.30.200.20:FF:000195">
    <property type="entry name" value="G-type lectin S-receptor-like serine/threonine-protein kinase"/>
    <property type="match status" value="1"/>
</dbReference>
<dbReference type="GO" id="GO:0004674">
    <property type="term" value="F:protein serine/threonine kinase activity"/>
    <property type="evidence" value="ECO:0000318"/>
    <property type="project" value="GO_Central"/>
</dbReference>
<dbReference type="GO" id="GO:0005524">
    <property type="term" value="F:ATP binding"/>
    <property type="evidence" value="ECO:0007669"/>
    <property type="project" value="UniProtKB-UniRule"/>
</dbReference>
<dbReference type="FunFam" id="1.10.510.10:FF:000060">
    <property type="entry name" value="G-type lectin S-receptor-like serine/threonine-protein kinase"/>
    <property type="match status" value="1"/>
</dbReference>
<dbReference type="FunFam" id="2.90.10.10:FF:000005">
    <property type="entry name" value="G-type lectin S-receptor-like serine/threonine-protein kinase"/>
    <property type="match status" value="1"/>
</dbReference>
<dbReference type="EMBL" id="LFYR01001622">
    <property type="protein sequence ID" value="KMZ60478.1"/>
    <property type="molecule type" value="Genomic_DNA"/>
</dbReference>
<evidence type="ECO:0000259" key="20">
    <source>
        <dbReference type="PROSITE" id="PS50948"/>
    </source>
</evidence>
<dbReference type="PANTHER" id="PTHR27002:SF1095">
    <property type="entry name" value="G-TYPE LECTIN S-RECEPTOR-LIKE SERINE_THREONINE-PROTEIN KINASE RKS1"/>
    <property type="match status" value="1"/>
</dbReference>
<dbReference type="Gene3D" id="2.90.10.10">
    <property type="entry name" value="Bulb-type lectin domain"/>
    <property type="match status" value="1"/>
</dbReference>
<keyword evidence="3 14" id="KW-0723">Serine/threonine-protein kinase</keyword>
<feature type="transmembrane region" description="Helical" evidence="16">
    <location>
        <begin position="438"/>
        <end position="462"/>
    </location>
</feature>
<organism evidence="21 22">
    <name type="scientific">Zostera marina</name>
    <name type="common">Eelgrass</name>
    <dbReference type="NCBI Taxonomy" id="29655"/>
    <lineage>
        <taxon>Eukaryota</taxon>
        <taxon>Viridiplantae</taxon>
        <taxon>Streptophyta</taxon>
        <taxon>Embryophyta</taxon>
        <taxon>Tracheophyta</taxon>
        <taxon>Spermatophyta</taxon>
        <taxon>Magnoliopsida</taxon>
        <taxon>Liliopsida</taxon>
        <taxon>Zosteraceae</taxon>
        <taxon>Zostera</taxon>
    </lineage>
</organism>
<dbReference type="AlphaFoldDB" id="A0A0K9NV14"/>
<dbReference type="Gene3D" id="3.30.200.20">
    <property type="entry name" value="Phosphorylase Kinase, domain 1"/>
    <property type="match status" value="1"/>
</dbReference>
<evidence type="ECO:0000256" key="17">
    <source>
        <dbReference type="SAM" id="SignalP"/>
    </source>
</evidence>
<comment type="catalytic activity">
    <reaction evidence="13 14">
        <text>L-seryl-[protein] + ATP = O-phospho-L-seryl-[protein] + ADP + H(+)</text>
        <dbReference type="Rhea" id="RHEA:17989"/>
        <dbReference type="Rhea" id="RHEA-COMP:9863"/>
        <dbReference type="Rhea" id="RHEA-COMP:11604"/>
        <dbReference type="ChEBI" id="CHEBI:15378"/>
        <dbReference type="ChEBI" id="CHEBI:29999"/>
        <dbReference type="ChEBI" id="CHEBI:30616"/>
        <dbReference type="ChEBI" id="CHEBI:83421"/>
        <dbReference type="ChEBI" id="CHEBI:456216"/>
        <dbReference type="EC" id="2.7.11.1"/>
    </reaction>
</comment>
<feature type="binding site" evidence="15">
    <location>
        <position position="540"/>
    </location>
    <ligand>
        <name>ATP</name>
        <dbReference type="ChEBI" id="CHEBI:30616"/>
    </ligand>
</feature>
<evidence type="ECO:0000256" key="3">
    <source>
        <dbReference type="ARBA" id="ARBA00022527"/>
    </source>
</evidence>
<evidence type="ECO:0000256" key="12">
    <source>
        <dbReference type="ARBA" id="ARBA00047899"/>
    </source>
</evidence>
<feature type="signal peptide" evidence="17">
    <location>
        <begin position="1"/>
        <end position="25"/>
    </location>
</feature>
<dbReference type="SUPFAM" id="SSF56112">
    <property type="entry name" value="Protein kinase-like (PK-like)"/>
    <property type="match status" value="1"/>
</dbReference>
<dbReference type="Pfam" id="PF07714">
    <property type="entry name" value="PK_Tyr_Ser-Thr"/>
    <property type="match status" value="1"/>
</dbReference>
<keyword evidence="8 14" id="KW-0418">Kinase</keyword>
<dbReference type="PROSITE" id="PS00107">
    <property type="entry name" value="PROTEIN_KINASE_ATP"/>
    <property type="match status" value="1"/>
</dbReference>
<evidence type="ECO:0000313" key="21">
    <source>
        <dbReference type="EMBL" id="KMZ60478.1"/>
    </source>
</evidence>
<evidence type="ECO:0000256" key="2">
    <source>
        <dbReference type="ARBA" id="ARBA00022475"/>
    </source>
</evidence>
<feature type="domain" description="Bulb-type lectin" evidence="19">
    <location>
        <begin position="27"/>
        <end position="152"/>
    </location>
</feature>
<keyword evidence="9 14" id="KW-0067">ATP-binding</keyword>
<comment type="similarity">
    <text evidence="14">Belongs to the protein kinase superfamily. Ser/Thr protein kinase family.</text>
</comment>
<dbReference type="InterPro" id="IPR000719">
    <property type="entry name" value="Prot_kinase_dom"/>
</dbReference>
<feature type="domain" description="Apple" evidence="20">
    <location>
        <begin position="342"/>
        <end position="426"/>
    </location>
</feature>
<feature type="chain" id="PRO_5005527237" description="Receptor-like serine/threonine-protein kinase" evidence="17">
    <location>
        <begin position="26"/>
        <end position="829"/>
    </location>
</feature>
<evidence type="ECO:0000256" key="5">
    <source>
        <dbReference type="ARBA" id="ARBA00022679"/>
    </source>
</evidence>
<dbReference type="InterPro" id="IPR036426">
    <property type="entry name" value="Bulb-type_lectin_dom_sf"/>
</dbReference>
<keyword evidence="2" id="KW-1003">Cell membrane</keyword>
<evidence type="ECO:0000259" key="19">
    <source>
        <dbReference type="PROSITE" id="PS50927"/>
    </source>
</evidence>
<dbReference type="GO" id="GO:0048544">
    <property type="term" value="P:recognition of pollen"/>
    <property type="evidence" value="ECO:0007669"/>
    <property type="project" value="InterPro"/>
</dbReference>
<evidence type="ECO:0000256" key="11">
    <source>
        <dbReference type="ARBA" id="ARBA00023180"/>
    </source>
</evidence>
<sequence>MEWSAFISVLLLLVVSSSNLLLCYSSSDSLEAGESLSDNQTIVSAGGSFKFGFFSPTNTTSNLYAGIWYAKVSNRRVVWVANRENPVRNHPGVVKISDDGNLIILDSTGDLIWSTNITSNHSINGTDHALLLDSGNLELINRDENSVLWQSFDFPTDTMLSNMNMWSNSKTKTAKSITSWKNRQDPSPGKFTFSIDPVVNYQLIITNGSKPYVRSQVWTGTSFSAVLLKTVNTFFITFQTNDQSMNFTLQASDATSYYVLNYTGTLESFEWSPVADQWILTSTSPTKTCDVYGLCGPFGICDYNASSPSICKCFKGFEPKIPKDWRRNIFQGGCVRQKPLSCNSSDLFSVENHMKLPDRVIVYRNITNIGNCRTICLDNCSCTAYSFTPNTSVENLRFIACFLWFDELIDLAMNSSGGLVLYVRLTASKSGGNGMRKVVIIFIIISSLIVTIACTGLLYMFLKRRRRIRNELWNKDRFYRYEEPNSGEDDQIEESDLPMFDYNVILAATNNFSGSNKIGQGGFGKVYMGKVPDGSVFAFKRLSRTSGQGLEEFRNEVTVIAKLQHRNLVGLLGFCVEGEERILIYEYMPNNSLGSFIFDDRKRALLDWNMRFDIIKGIARGLIYLHQDSRLRVIHRDLKASNILLDKDLNPRISDFGMARIFGGDQKQANTNRVVGTYGYMSPEYAMKGLFSVKSDVYSFGVLVLEIVSGMRNTSTINLPEEFPNLISYAWQLWDIEKMKEMVDSSVCDSYLMNEVSRCIHVGLLCVQDHVSDRPAMSSVARMLENQSSLDIVAKRPTFTVGVDNDNTEVKRTSVVSFNDITITDLHAR</sequence>
<evidence type="ECO:0000256" key="4">
    <source>
        <dbReference type="ARBA" id="ARBA00022536"/>
    </source>
</evidence>
<dbReference type="InterPro" id="IPR024171">
    <property type="entry name" value="SRK-like_kinase"/>
</dbReference>
<evidence type="ECO:0000256" key="1">
    <source>
        <dbReference type="ARBA" id="ARBA00004251"/>
    </source>
</evidence>
<evidence type="ECO:0000259" key="18">
    <source>
        <dbReference type="PROSITE" id="PS50011"/>
    </source>
</evidence>
<dbReference type="InterPro" id="IPR011009">
    <property type="entry name" value="Kinase-like_dom_sf"/>
</dbReference>
<dbReference type="GO" id="GO:0006955">
    <property type="term" value="P:immune response"/>
    <property type="evidence" value="ECO:0000318"/>
    <property type="project" value="GO_Central"/>
</dbReference>
<gene>
    <name evidence="21" type="ORF">ZOSMA_59G00380</name>
</gene>
<dbReference type="SMART" id="SM00220">
    <property type="entry name" value="S_TKc"/>
    <property type="match status" value="1"/>
</dbReference>
<keyword evidence="7 14" id="KW-0547">Nucleotide-binding</keyword>
<dbReference type="InterPro" id="IPR001245">
    <property type="entry name" value="Ser-Thr/Tyr_kinase_cat_dom"/>
</dbReference>
<evidence type="ECO:0000256" key="13">
    <source>
        <dbReference type="ARBA" id="ARBA00048679"/>
    </source>
</evidence>
<dbReference type="PROSITE" id="PS00108">
    <property type="entry name" value="PROTEIN_KINASE_ST"/>
    <property type="match status" value="1"/>
</dbReference>
<comment type="subcellular location">
    <subcellularLocation>
        <location evidence="1">Cell membrane</location>
        <topology evidence="1">Single-pass type I membrane protein</topology>
    </subcellularLocation>
</comment>
<evidence type="ECO:0000256" key="14">
    <source>
        <dbReference type="PIRNR" id="PIRNR000641"/>
    </source>
</evidence>
<evidence type="ECO:0000256" key="6">
    <source>
        <dbReference type="ARBA" id="ARBA00022729"/>
    </source>
</evidence>
<dbReference type="GO" id="GO:0007165">
    <property type="term" value="P:signal transduction"/>
    <property type="evidence" value="ECO:0000318"/>
    <property type="project" value="GO_Central"/>
</dbReference>
<keyword evidence="10" id="KW-1015">Disulfide bond</keyword>
<evidence type="ECO:0000256" key="9">
    <source>
        <dbReference type="ARBA" id="ARBA00022840"/>
    </source>
</evidence>
<dbReference type="Gene3D" id="1.10.510.10">
    <property type="entry name" value="Transferase(Phosphotransferase) domain 1"/>
    <property type="match status" value="1"/>
</dbReference>
<dbReference type="CDD" id="cd01098">
    <property type="entry name" value="PAN_AP_plant"/>
    <property type="match status" value="1"/>
</dbReference>
<dbReference type="PROSITE" id="PS50927">
    <property type="entry name" value="BULB_LECTIN"/>
    <property type="match status" value="1"/>
</dbReference>
<keyword evidence="16" id="KW-1133">Transmembrane helix</keyword>